<evidence type="ECO:0000313" key="1">
    <source>
        <dbReference type="EMBL" id="GIX76101.1"/>
    </source>
</evidence>
<protein>
    <submittedName>
        <fullName evidence="1">Uncharacterized protein</fullName>
    </submittedName>
</protein>
<dbReference type="AlphaFoldDB" id="A0AAV4MVY2"/>
<reference evidence="1 2" key="1">
    <citation type="submission" date="2021-06" db="EMBL/GenBank/DDBJ databases">
        <title>Caerostris extrusa draft genome.</title>
        <authorList>
            <person name="Kono N."/>
            <person name="Arakawa K."/>
        </authorList>
    </citation>
    <scope>NUCLEOTIDE SEQUENCE [LARGE SCALE GENOMIC DNA]</scope>
</reference>
<sequence>MAPDSNTKPVLPRAKFVLSFYVYLRRSTIIFVALRSSFVALQSSTSTLYHCLGRRRKRKKGGGNLVHLKPKLQPEPFLLQNFHLDVEKATNLVTSGQLSAPSWKAVRENTCLASSRN</sequence>
<proteinExistence type="predicted"/>
<gene>
    <name evidence="1" type="ORF">CEXT_633351</name>
</gene>
<keyword evidence="2" id="KW-1185">Reference proteome</keyword>
<evidence type="ECO:0000313" key="2">
    <source>
        <dbReference type="Proteomes" id="UP001054945"/>
    </source>
</evidence>
<organism evidence="1 2">
    <name type="scientific">Caerostris extrusa</name>
    <name type="common">Bark spider</name>
    <name type="synonym">Caerostris bankana</name>
    <dbReference type="NCBI Taxonomy" id="172846"/>
    <lineage>
        <taxon>Eukaryota</taxon>
        <taxon>Metazoa</taxon>
        <taxon>Ecdysozoa</taxon>
        <taxon>Arthropoda</taxon>
        <taxon>Chelicerata</taxon>
        <taxon>Arachnida</taxon>
        <taxon>Araneae</taxon>
        <taxon>Araneomorphae</taxon>
        <taxon>Entelegynae</taxon>
        <taxon>Araneoidea</taxon>
        <taxon>Araneidae</taxon>
        <taxon>Caerostris</taxon>
    </lineage>
</organism>
<name>A0AAV4MVY2_CAEEX</name>
<dbReference type="EMBL" id="BPLR01020226">
    <property type="protein sequence ID" value="GIX76101.1"/>
    <property type="molecule type" value="Genomic_DNA"/>
</dbReference>
<comment type="caution">
    <text evidence="1">The sequence shown here is derived from an EMBL/GenBank/DDBJ whole genome shotgun (WGS) entry which is preliminary data.</text>
</comment>
<dbReference type="Proteomes" id="UP001054945">
    <property type="component" value="Unassembled WGS sequence"/>
</dbReference>
<accession>A0AAV4MVY2</accession>